<dbReference type="EMBL" id="RCCT01000007">
    <property type="protein sequence ID" value="RLJ99990.1"/>
    <property type="molecule type" value="Genomic_DNA"/>
</dbReference>
<dbReference type="PRINTS" id="PR00359">
    <property type="entry name" value="BP450"/>
</dbReference>
<dbReference type="AlphaFoldDB" id="A0A497YV83"/>
<accession>A0A497YV83</accession>
<dbReference type="InterPro" id="IPR002397">
    <property type="entry name" value="Cyt_P450_B"/>
</dbReference>
<proteinExistence type="inferred from homology"/>
<evidence type="ECO:0000313" key="2">
    <source>
        <dbReference type="EMBL" id="RLJ99990.1"/>
    </source>
</evidence>
<dbReference type="InterPro" id="IPR036396">
    <property type="entry name" value="Cyt_P450_sf"/>
</dbReference>
<dbReference type="GO" id="GO:0005506">
    <property type="term" value="F:iron ion binding"/>
    <property type="evidence" value="ECO:0007669"/>
    <property type="project" value="InterPro"/>
</dbReference>
<organism evidence="2 3">
    <name type="scientific">Ruegeria conchae</name>
    <dbReference type="NCBI Taxonomy" id="981384"/>
    <lineage>
        <taxon>Bacteria</taxon>
        <taxon>Pseudomonadati</taxon>
        <taxon>Pseudomonadota</taxon>
        <taxon>Alphaproteobacteria</taxon>
        <taxon>Rhodobacterales</taxon>
        <taxon>Roseobacteraceae</taxon>
        <taxon>Ruegeria</taxon>
    </lineage>
</organism>
<dbReference type="GO" id="GO:0016705">
    <property type="term" value="F:oxidoreductase activity, acting on paired donors, with incorporation or reduction of molecular oxygen"/>
    <property type="evidence" value="ECO:0007669"/>
    <property type="project" value="InterPro"/>
</dbReference>
<comment type="caution">
    <text evidence="2">The sequence shown here is derived from an EMBL/GenBank/DDBJ whole genome shotgun (WGS) entry which is preliminary data.</text>
</comment>
<comment type="similarity">
    <text evidence="1">Belongs to the cytochrome P450 family.</text>
</comment>
<keyword evidence="3" id="KW-1185">Reference proteome</keyword>
<name>A0A497YV83_9RHOB</name>
<dbReference type="PANTHER" id="PTHR46696">
    <property type="entry name" value="P450, PUTATIVE (EUROFUNG)-RELATED"/>
    <property type="match status" value="1"/>
</dbReference>
<dbReference type="OrthoDB" id="9801155at2"/>
<dbReference type="SUPFAM" id="SSF48264">
    <property type="entry name" value="Cytochrome P450"/>
    <property type="match status" value="1"/>
</dbReference>
<dbReference type="PANTHER" id="PTHR46696:SF1">
    <property type="entry name" value="CYTOCHROME P450 YJIB-RELATED"/>
    <property type="match status" value="1"/>
</dbReference>
<gene>
    <name evidence="2" type="ORF">CLV75_3914</name>
</gene>
<dbReference type="GO" id="GO:0004497">
    <property type="term" value="F:monooxygenase activity"/>
    <property type="evidence" value="ECO:0007669"/>
    <property type="project" value="InterPro"/>
</dbReference>
<reference evidence="2 3" key="1">
    <citation type="submission" date="2018-10" db="EMBL/GenBank/DDBJ databases">
        <title>Genomic Encyclopedia of Archaeal and Bacterial Type Strains, Phase II (KMG-II): from individual species to whole genera.</title>
        <authorList>
            <person name="Goeker M."/>
        </authorList>
    </citation>
    <scope>NUCLEOTIDE SEQUENCE [LARGE SCALE GENOMIC DNA]</scope>
    <source>
        <strain evidence="2 3">DSM 29317</strain>
    </source>
</reference>
<dbReference type="InterPro" id="IPR001128">
    <property type="entry name" value="Cyt_P450"/>
</dbReference>
<dbReference type="Pfam" id="PF00067">
    <property type="entry name" value="p450"/>
    <property type="match status" value="1"/>
</dbReference>
<dbReference type="Gene3D" id="1.10.630.10">
    <property type="entry name" value="Cytochrome P450"/>
    <property type="match status" value="1"/>
</dbReference>
<protein>
    <submittedName>
        <fullName evidence="2">Cytochrome P450</fullName>
    </submittedName>
</protein>
<sequence length="399" mass="45216">MLSISELPEIDFSSEAYQKRPFQTLAEHARKWRIARSKRGVEILDYDICRNMILDRRFGTGHPKLMHLLGLPEGRALNYKRESISFYNRGDKRRKLRQPIARLMSPHASEAFRQDIKDVVADIISDIPTHTRVDLIEALCDPTPSRVYCYWVGADKGDASYIARTSHTVQQVHTRDPEKTPEIVEAFESLLDYADARIAAAREAPSDNLISDLVRAANNDEFTDDDLRNWVIKLAEANTDNSSHQIASTIIELASRPAIWQRLREDPDAIPIAVNEVMRIHPRSISTSREALEDVEIGGVHIAKGTPVFANIGAAHWDERYYPEPEKFSLERAGQPAHLNFGGGVFSCLGRYAITIEVEEVVRYMTQTFPRIRLDKAEFSHSPMFTNVTDLHATLAPLS</sequence>
<dbReference type="Proteomes" id="UP000271700">
    <property type="component" value="Unassembled WGS sequence"/>
</dbReference>
<evidence type="ECO:0000256" key="1">
    <source>
        <dbReference type="ARBA" id="ARBA00010617"/>
    </source>
</evidence>
<evidence type="ECO:0000313" key="3">
    <source>
        <dbReference type="Proteomes" id="UP000271700"/>
    </source>
</evidence>
<dbReference type="STRING" id="981384.GCA_000192475_03665"/>
<dbReference type="GO" id="GO:0020037">
    <property type="term" value="F:heme binding"/>
    <property type="evidence" value="ECO:0007669"/>
    <property type="project" value="InterPro"/>
</dbReference>